<dbReference type="GO" id="GO:0005886">
    <property type="term" value="C:plasma membrane"/>
    <property type="evidence" value="ECO:0007669"/>
    <property type="project" value="UniProtKB-SubCell"/>
</dbReference>
<name>A0A221VWU2_9PSEU</name>
<feature type="transmembrane region" description="Helical" evidence="6">
    <location>
        <begin position="50"/>
        <end position="83"/>
    </location>
</feature>
<evidence type="ECO:0000256" key="5">
    <source>
        <dbReference type="ARBA" id="ARBA00023136"/>
    </source>
</evidence>
<keyword evidence="2" id="KW-1003">Cell membrane</keyword>
<protein>
    <submittedName>
        <fullName evidence="8">Bacterial type II secretion system protein F domain protein</fullName>
    </submittedName>
</protein>
<dbReference type="PANTHER" id="PTHR35007">
    <property type="entry name" value="INTEGRAL MEMBRANE PROTEIN-RELATED"/>
    <property type="match status" value="1"/>
</dbReference>
<dbReference type="Pfam" id="PF00482">
    <property type="entry name" value="T2SSF"/>
    <property type="match status" value="1"/>
</dbReference>
<keyword evidence="5 6" id="KW-0472">Membrane</keyword>
<gene>
    <name evidence="8" type="ORF">AHOG_01355</name>
</gene>
<feature type="domain" description="Type II secretion system protein GspF" evidence="7">
    <location>
        <begin position="107"/>
        <end position="225"/>
    </location>
</feature>
<dbReference type="EMBL" id="CP022521">
    <property type="protein sequence ID" value="ASO17937.1"/>
    <property type="molecule type" value="Genomic_DNA"/>
</dbReference>
<evidence type="ECO:0000256" key="1">
    <source>
        <dbReference type="ARBA" id="ARBA00004651"/>
    </source>
</evidence>
<evidence type="ECO:0000256" key="2">
    <source>
        <dbReference type="ARBA" id="ARBA00022475"/>
    </source>
</evidence>
<evidence type="ECO:0000256" key="3">
    <source>
        <dbReference type="ARBA" id="ARBA00022692"/>
    </source>
</evidence>
<evidence type="ECO:0000313" key="8">
    <source>
        <dbReference type="EMBL" id="ASO17937.1"/>
    </source>
</evidence>
<dbReference type="KEGG" id="ahg:AHOG_01355"/>
<keyword evidence="4 6" id="KW-1133">Transmembrane helix</keyword>
<evidence type="ECO:0000259" key="7">
    <source>
        <dbReference type="Pfam" id="PF00482"/>
    </source>
</evidence>
<evidence type="ECO:0000256" key="6">
    <source>
        <dbReference type="SAM" id="Phobius"/>
    </source>
</evidence>
<comment type="subcellular location">
    <subcellularLocation>
        <location evidence="1">Cell membrane</location>
        <topology evidence="1">Multi-pass membrane protein</topology>
    </subcellularLocation>
</comment>
<keyword evidence="3 6" id="KW-0812">Transmembrane</keyword>
<keyword evidence="9" id="KW-1185">Reference proteome</keyword>
<reference evidence="8 9" key="1">
    <citation type="submission" date="2017-07" db="EMBL/GenBank/DDBJ databases">
        <title>Complete genome sequence of Actinoalloteichus hoggarensis DSM 45943, type strain of Actinoalloteichus hoggarensis.</title>
        <authorList>
            <person name="Ruckert C."/>
            <person name="Nouioui I."/>
            <person name="Willmese J."/>
            <person name="van Wezel G."/>
            <person name="Klenk H.-P."/>
            <person name="Kalinowski J."/>
            <person name="Zotchev S.B."/>
        </authorList>
    </citation>
    <scope>NUCLEOTIDE SEQUENCE [LARGE SCALE GENOMIC DNA]</scope>
    <source>
        <strain evidence="8 9">DSM 45943</strain>
    </source>
</reference>
<proteinExistence type="predicted"/>
<feature type="transmembrane region" description="Helical" evidence="6">
    <location>
        <begin position="214"/>
        <end position="239"/>
    </location>
</feature>
<evidence type="ECO:0000256" key="4">
    <source>
        <dbReference type="ARBA" id="ARBA00022989"/>
    </source>
</evidence>
<sequence length="242" mass="24536">MGVVTVGVLLLAVALILVPGVARVRGRLTAAVTVDRGRRRRAVRDGRLLLIATCAIGVSAAVLFGGSGGLIVGAASAGVVWWGGRHVARDSVRAPPDAACLAAGWDVLAAALRAGLTVPAALHLAAGELDDSTRGVLSRVADLLNAGEDSDTAWQAAMEHSPTRELARGARRTARSGSALAGLAVRLADSTRVAASDASEARAQRAAVHVTGPLGLCFLPAFLCLGILPIVIGLAGGLLESW</sequence>
<organism evidence="8 9">
    <name type="scientific">Actinoalloteichus hoggarensis</name>
    <dbReference type="NCBI Taxonomy" id="1470176"/>
    <lineage>
        <taxon>Bacteria</taxon>
        <taxon>Bacillati</taxon>
        <taxon>Actinomycetota</taxon>
        <taxon>Actinomycetes</taxon>
        <taxon>Pseudonocardiales</taxon>
        <taxon>Pseudonocardiaceae</taxon>
        <taxon>Actinoalloteichus</taxon>
    </lineage>
</organism>
<accession>A0A221VWU2</accession>
<dbReference type="AlphaFoldDB" id="A0A221VWU2"/>
<dbReference type="InterPro" id="IPR018076">
    <property type="entry name" value="T2SS_GspF_dom"/>
</dbReference>
<evidence type="ECO:0000313" key="9">
    <source>
        <dbReference type="Proteomes" id="UP000204221"/>
    </source>
</evidence>
<dbReference type="OrthoDB" id="3267562at2"/>
<dbReference type="Proteomes" id="UP000204221">
    <property type="component" value="Chromosome"/>
</dbReference>
<dbReference type="PANTHER" id="PTHR35007:SF3">
    <property type="entry name" value="POSSIBLE CONSERVED ALANINE RICH MEMBRANE PROTEIN"/>
    <property type="match status" value="1"/>
</dbReference>